<keyword evidence="1" id="KW-0472">Membrane</keyword>
<keyword evidence="1" id="KW-0812">Transmembrane</keyword>
<dbReference type="PANTHER" id="PTHR36834">
    <property type="entry name" value="MEMBRANE PROTEIN-RELATED"/>
    <property type="match status" value="1"/>
</dbReference>
<dbReference type="InterPro" id="IPR006976">
    <property type="entry name" value="VanZ-like"/>
</dbReference>
<gene>
    <name evidence="3" type="ORF">JOF42_003081</name>
</gene>
<evidence type="ECO:0000256" key="1">
    <source>
        <dbReference type="SAM" id="Phobius"/>
    </source>
</evidence>
<name>A0ABS4WU45_9MICO</name>
<evidence type="ECO:0000259" key="2">
    <source>
        <dbReference type="Pfam" id="PF04892"/>
    </source>
</evidence>
<accession>A0ABS4WU45</accession>
<organism evidence="3 4">
    <name type="scientific">Microbacterium phyllosphaerae</name>
    <dbReference type="NCBI Taxonomy" id="124798"/>
    <lineage>
        <taxon>Bacteria</taxon>
        <taxon>Bacillati</taxon>
        <taxon>Actinomycetota</taxon>
        <taxon>Actinomycetes</taxon>
        <taxon>Micrococcales</taxon>
        <taxon>Microbacteriaceae</taxon>
        <taxon>Microbacterium</taxon>
    </lineage>
</organism>
<feature type="transmembrane region" description="Helical" evidence="1">
    <location>
        <begin position="67"/>
        <end position="85"/>
    </location>
</feature>
<dbReference type="PANTHER" id="PTHR36834:SF1">
    <property type="entry name" value="INTEGRAL MEMBRANE PROTEIN"/>
    <property type="match status" value="1"/>
</dbReference>
<dbReference type="EMBL" id="JAGIOA010000001">
    <property type="protein sequence ID" value="MBP2379586.1"/>
    <property type="molecule type" value="Genomic_DNA"/>
</dbReference>
<comment type="caution">
    <text evidence="3">The sequence shown here is derived from an EMBL/GenBank/DDBJ whole genome shotgun (WGS) entry which is preliminary data.</text>
</comment>
<dbReference type="RefSeq" id="WP_210098642.1">
    <property type="nucleotide sequence ID" value="NZ_BAAAIO010000002.1"/>
</dbReference>
<sequence length="158" mass="16855">MSNLFPPPRRLTRGIALGLGIPFLVGLALLTLTPARVEETMPNLLDLVLSAAHRLGWESLDFTRLEIIANVLVFVPVGILAFVLVPRRLWLLAVVAGPVLSLTIEIAQRLALPHRAATITDVVANSGGALIGVFIAIAGTLLFAPHPTSRPPHTQEAS</sequence>
<dbReference type="Proteomes" id="UP000703720">
    <property type="component" value="Unassembled WGS sequence"/>
</dbReference>
<keyword evidence="4" id="KW-1185">Reference proteome</keyword>
<feature type="transmembrane region" description="Helical" evidence="1">
    <location>
        <begin position="123"/>
        <end position="144"/>
    </location>
</feature>
<evidence type="ECO:0000313" key="4">
    <source>
        <dbReference type="Proteomes" id="UP000703720"/>
    </source>
</evidence>
<dbReference type="Pfam" id="PF04892">
    <property type="entry name" value="VanZ"/>
    <property type="match status" value="1"/>
</dbReference>
<reference evidence="3 4" key="1">
    <citation type="submission" date="2021-03" db="EMBL/GenBank/DDBJ databases">
        <title>Sequencing the genomes of 1000 actinobacteria strains.</title>
        <authorList>
            <person name="Klenk H.-P."/>
        </authorList>
    </citation>
    <scope>NUCLEOTIDE SEQUENCE [LARGE SCALE GENOMIC DNA]</scope>
    <source>
        <strain evidence="3 4">DSM 13468</strain>
    </source>
</reference>
<keyword evidence="1" id="KW-1133">Transmembrane helix</keyword>
<protein>
    <submittedName>
        <fullName evidence="3">Glycopeptide antibiotics resistance protein</fullName>
    </submittedName>
</protein>
<feature type="transmembrane region" description="Helical" evidence="1">
    <location>
        <begin position="90"/>
        <end position="111"/>
    </location>
</feature>
<evidence type="ECO:0000313" key="3">
    <source>
        <dbReference type="EMBL" id="MBP2379586.1"/>
    </source>
</evidence>
<dbReference type="InterPro" id="IPR053150">
    <property type="entry name" value="Teicoplanin_resist-assoc"/>
</dbReference>
<proteinExistence type="predicted"/>
<feature type="domain" description="VanZ-like" evidence="2">
    <location>
        <begin position="53"/>
        <end position="137"/>
    </location>
</feature>